<evidence type="ECO:0000313" key="2">
    <source>
        <dbReference type="EMBL" id="CAK9103902.1"/>
    </source>
</evidence>
<dbReference type="EMBL" id="CAXAMN010026552">
    <property type="protein sequence ID" value="CAK9103902.1"/>
    <property type="molecule type" value="Genomic_DNA"/>
</dbReference>
<sequence length="318" mass="34114">MCGPGSSGFFSWTMLVVAPAEVGMASELPPSKRARVALPSSAPGVYAQQALCHAPSPPRPSSAPCASAASPEEPEPCIALGSEDADYRRRAFTLTRVLRTGRGLDLAADATVDIGALLRHGALSGLTLSGLTRLAQEDNKGRFHICGTRIRACQGHMRCLAGVLQDEFYLQRIALASQLQLCVHYTSARSWPRIRAEGVRPMDRIHSHWCSVDSGPRRGTDVAIYLDVERPVPIDIGPALLAASLAYGWSPAVAGSAPRGPAAPRPASWRPWRAQSASDAERAVTALRKGLTLSTTWCSLAIWRFGKECMSAGCFAWR</sequence>
<evidence type="ECO:0008006" key="4">
    <source>
        <dbReference type="Google" id="ProtNLM"/>
    </source>
</evidence>
<dbReference type="PANTHER" id="PTHR12684">
    <property type="entry name" value="PUTATIVE PHOSPHOTRANSFERASE"/>
    <property type="match status" value="1"/>
</dbReference>
<protein>
    <recommendedName>
        <fullName evidence="4">2'-phosphotransferase</fullName>
    </recommendedName>
</protein>
<feature type="signal peptide" evidence="1">
    <location>
        <begin position="1"/>
        <end position="25"/>
    </location>
</feature>
<evidence type="ECO:0000313" key="3">
    <source>
        <dbReference type="Proteomes" id="UP001642484"/>
    </source>
</evidence>
<feature type="chain" id="PRO_5045706093" description="2'-phosphotransferase" evidence="1">
    <location>
        <begin position="26"/>
        <end position="318"/>
    </location>
</feature>
<organism evidence="2 3">
    <name type="scientific">Durusdinium trenchii</name>
    <dbReference type="NCBI Taxonomy" id="1381693"/>
    <lineage>
        <taxon>Eukaryota</taxon>
        <taxon>Sar</taxon>
        <taxon>Alveolata</taxon>
        <taxon>Dinophyceae</taxon>
        <taxon>Suessiales</taxon>
        <taxon>Symbiodiniaceae</taxon>
        <taxon>Durusdinium</taxon>
    </lineage>
</organism>
<dbReference type="Proteomes" id="UP001642484">
    <property type="component" value="Unassembled WGS sequence"/>
</dbReference>
<dbReference type="SUPFAM" id="SSF56399">
    <property type="entry name" value="ADP-ribosylation"/>
    <property type="match status" value="1"/>
</dbReference>
<comment type="caution">
    <text evidence="2">The sequence shown here is derived from an EMBL/GenBank/DDBJ whole genome shotgun (WGS) entry which is preliminary data.</text>
</comment>
<dbReference type="PANTHER" id="PTHR12684:SF2">
    <property type="entry name" value="TRNA 2'-PHOSPHOTRANSFERASE 1"/>
    <property type="match status" value="1"/>
</dbReference>
<reference evidence="2 3" key="1">
    <citation type="submission" date="2024-02" db="EMBL/GenBank/DDBJ databases">
        <authorList>
            <person name="Chen Y."/>
            <person name="Shah S."/>
            <person name="Dougan E. K."/>
            <person name="Thang M."/>
            <person name="Chan C."/>
        </authorList>
    </citation>
    <scope>NUCLEOTIDE SEQUENCE [LARGE SCALE GENOMIC DNA]</scope>
</reference>
<proteinExistence type="predicted"/>
<gene>
    <name evidence="2" type="ORF">CCMP2556_LOCUS48748</name>
</gene>
<evidence type="ECO:0000256" key="1">
    <source>
        <dbReference type="SAM" id="SignalP"/>
    </source>
</evidence>
<keyword evidence="1" id="KW-0732">Signal</keyword>
<keyword evidence="3" id="KW-1185">Reference proteome</keyword>
<dbReference type="Pfam" id="PF01885">
    <property type="entry name" value="PTS_2-RNA"/>
    <property type="match status" value="1"/>
</dbReference>
<accession>A0ABP0RTD8</accession>
<name>A0ABP0RTD8_9DINO</name>
<dbReference type="InterPro" id="IPR002745">
    <property type="entry name" value="Ptrans_KptA/Tpt1"/>
</dbReference>